<reference evidence="1 2" key="1">
    <citation type="submission" date="2016-10" db="EMBL/GenBank/DDBJ databases">
        <title>Rodentibacter gen. nov. and new species.</title>
        <authorList>
            <person name="Christensen H."/>
        </authorList>
    </citation>
    <scope>NUCLEOTIDE SEQUENCE [LARGE SCALE GENOMIC DNA]</scope>
    <source>
        <strain evidence="1 2">1998236014</strain>
    </source>
</reference>
<keyword evidence="2" id="KW-1185">Reference proteome</keyword>
<dbReference type="Proteomes" id="UP000188820">
    <property type="component" value="Unassembled WGS sequence"/>
</dbReference>
<protein>
    <submittedName>
        <fullName evidence="1">Uncharacterized protein</fullName>
    </submittedName>
</protein>
<name>A0ABX3KZQ3_9PAST</name>
<organism evidence="1 2">
    <name type="scientific">Rodentibacter caecimuris</name>
    <dbReference type="NCBI Taxonomy" id="1796644"/>
    <lineage>
        <taxon>Bacteria</taxon>
        <taxon>Pseudomonadati</taxon>
        <taxon>Pseudomonadota</taxon>
        <taxon>Gammaproteobacteria</taxon>
        <taxon>Pasteurellales</taxon>
        <taxon>Pasteurellaceae</taxon>
        <taxon>Rodentibacter</taxon>
    </lineage>
</organism>
<gene>
    <name evidence="1" type="ORF">BKG89_07990</name>
</gene>
<dbReference type="RefSeq" id="WP_077463850.1">
    <property type="nucleotide sequence ID" value="NZ_MLAA01000035.1"/>
</dbReference>
<dbReference type="EMBL" id="MLAA01000035">
    <property type="protein sequence ID" value="OOF68285.1"/>
    <property type="molecule type" value="Genomic_DNA"/>
</dbReference>
<evidence type="ECO:0000313" key="1">
    <source>
        <dbReference type="EMBL" id="OOF68285.1"/>
    </source>
</evidence>
<sequence>MDKTFFAQTLNNRSILTILFSVLTEQQRKEVLLRLSNVLDKIDDIDGSLGSEELTSLVREDLKNFIDDFNERQ</sequence>
<comment type="caution">
    <text evidence="1">The sequence shown here is derived from an EMBL/GenBank/DDBJ whole genome shotgun (WGS) entry which is preliminary data.</text>
</comment>
<evidence type="ECO:0000313" key="2">
    <source>
        <dbReference type="Proteomes" id="UP000188820"/>
    </source>
</evidence>
<proteinExistence type="predicted"/>
<accession>A0ABX3KZQ3</accession>